<evidence type="ECO:0000256" key="1">
    <source>
        <dbReference type="SAM" id="MobiDB-lite"/>
    </source>
</evidence>
<dbReference type="CDD" id="cd06410">
    <property type="entry name" value="PB1_UP2"/>
    <property type="match status" value="1"/>
</dbReference>
<organism evidence="3 4">
    <name type="scientific">Heracleum sosnowskyi</name>
    <dbReference type="NCBI Taxonomy" id="360622"/>
    <lineage>
        <taxon>Eukaryota</taxon>
        <taxon>Viridiplantae</taxon>
        <taxon>Streptophyta</taxon>
        <taxon>Embryophyta</taxon>
        <taxon>Tracheophyta</taxon>
        <taxon>Spermatophyta</taxon>
        <taxon>Magnoliopsida</taxon>
        <taxon>eudicotyledons</taxon>
        <taxon>Gunneridae</taxon>
        <taxon>Pentapetalae</taxon>
        <taxon>asterids</taxon>
        <taxon>campanulids</taxon>
        <taxon>Apiales</taxon>
        <taxon>Apiaceae</taxon>
        <taxon>Apioideae</taxon>
        <taxon>apioid superclade</taxon>
        <taxon>Tordylieae</taxon>
        <taxon>Tordyliinae</taxon>
        <taxon>Heracleum</taxon>
    </lineage>
</organism>
<comment type="caution">
    <text evidence="3">The sequence shown here is derived from an EMBL/GenBank/DDBJ whole genome shotgun (WGS) entry which is preliminary data.</text>
</comment>
<feature type="compositionally biased region" description="Polar residues" evidence="1">
    <location>
        <begin position="374"/>
        <end position="398"/>
    </location>
</feature>
<feature type="compositionally biased region" description="Basic and acidic residues" evidence="1">
    <location>
        <begin position="330"/>
        <end position="341"/>
    </location>
</feature>
<dbReference type="AlphaFoldDB" id="A0AAD8MYD2"/>
<dbReference type="InterPro" id="IPR000270">
    <property type="entry name" value="PB1_dom"/>
</dbReference>
<dbReference type="SMART" id="SM00666">
    <property type="entry name" value="PB1"/>
    <property type="match status" value="1"/>
</dbReference>
<dbReference type="InterPro" id="IPR053793">
    <property type="entry name" value="PB1-like"/>
</dbReference>
<keyword evidence="4" id="KW-1185">Reference proteome</keyword>
<dbReference type="EMBL" id="JAUIZM010000004">
    <property type="protein sequence ID" value="KAK1388173.1"/>
    <property type="molecule type" value="Genomic_DNA"/>
</dbReference>
<feature type="compositionally biased region" description="Polar residues" evidence="1">
    <location>
        <begin position="405"/>
        <end position="423"/>
    </location>
</feature>
<protein>
    <submittedName>
        <fullName evidence="3">PB1 domain-containing protein</fullName>
    </submittedName>
</protein>
<dbReference type="Gene3D" id="3.10.20.90">
    <property type="entry name" value="Phosphatidylinositol 3-kinase Catalytic Subunit, Chain A, domain 1"/>
    <property type="match status" value="1"/>
</dbReference>
<dbReference type="Pfam" id="PF00564">
    <property type="entry name" value="PB1"/>
    <property type="match status" value="1"/>
</dbReference>
<feature type="region of interest" description="Disordered" evidence="1">
    <location>
        <begin position="1"/>
        <end position="22"/>
    </location>
</feature>
<dbReference type="PANTHER" id="PTHR31066">
    <property type="entry name" value="OS05G0427100 PROTEIN-RELATED"/>
    <property type="match status" value="1"/>
</dbReference>
<reference evidence="3" key="1">
    <citation type="submission" date="2023-02" db="EMBL/GenBank/DDBJ databases">
        <title>Genome of toxic invasive species Heracleum sosnowskyi carries increased number of genes despite the absence of recent whole-genome duplications.</title>
        <authorList>
            <person name="Schelkunov M."/>
            <person name="Shtratnikova V."/>
            <person name="Makarenko M."/>
            <person name="Klepikova A."/>
            <person name="Omelchenko D."/>
            <person name="Novikova G."/>
            <person name="Obukhova E."/>
            <person name="Bogdanov V."/>
            <person name="Penin A."/>
            <person name="Logacheva M."/>
        </authorList>
    </citation>
    <scope>NUCLEOTIDE SEQUENCE</scope>
    <source>
        <strain evidence="3">Hsosn_3</strain>
        <tissue evidence="3">Leaf</tissue>
    </source>
</reference>
<dbReference type="Proteomes" id="UP001237642">
    <property type="component" value="Unassembled WGS sequence"/>
</dbReference>
<dbReference type="SUPFAM" id="SSF54277">
    <property type="entry name" value="CAD &amp; PB1 domains"/>
    <property type="match status" value="1"/>
</dbReference>
<feature type="domain" description="PB1" evidence="2">
    <location>
        <begin position="48"/>
        <end position="152"/>
    </location>
</feature>
<dbReference type="PANTHER" id="PTHR31066:SF68">
    <property type="entry name" value="SERINE_THREONINE-PROTEIN KINASE YAKA-RELATED"/>
    <property type="match status" value="1"/>
</dbReference>
<feature type="compositionally biased region" description="Polar residues" evidence="1">
    <location>
        <begin position="9"/>
        <end position="20"/>
    </location>
</feature>
<evidence type="ECO:0000313" key="3">
    <source>
        <dbReference type="EMBL" id="KAK1388173.1"/>
    </source>
</evidence>
<reference evidence="3" key="2">
    <citation type="submission" date="2023-05" db="EMBL/GenBank/DDBJ databases">
        <authorList>
            <person name="Schelkunov M.I."/>
        </authorList>
    </citation>
    <scope>NUCLEOTIDE SEQUENCE</scope>
    <source>
        <strain evidence="3">Hsosn_3</strain>
        <tissue evidence="3">Leaf</tissue>
    </source>
</reference>
<dbReference type="InterPro" id="IPR053198">
    <property type="entry name" value="Gynoecium_Dev_Regulator"/>
</dbReference>
<dbReference type="PROSITE" id="PS51745">
    <property type="entry name" value="PB1"/>
    <property type="match status" value="1"/>
</dbReference>
<sequence length="619" mass="68157">MDPALGEMHSTTMASPTTALPNDASDFSPLARYNDTWDDPVQAVPGAKLRVMCSYGGHIIPRPHDKTLCYVGGETRMVVMERLSSLSDLSSRLSRTLLHGRHFHLKYQLPNEELDSLVSISNDEDLENMIEEYDRIASASSMKSLRIRLFLFLAKPETTASMGCLLNDAKSETWFVDALNGAGLIPRVLSDSAANTENLLEFSDQVVNNNDCAENVLSPKDTLRNNSKQVEYVQEAQSSMLGSPMVLETNSSFGSSSSSPSMSNLPHIRVRADNDDARLQNQMAGLDEQLSQMNTSAAANMQNQVDGTVMLSAPPPLPVVITTTISTENENRIVADEDKSDQGGPTRFRKPPLPLQPVQRRLGHDAYNLPSPDSVASDTSIASANSLSRRSQDPTQVATREATRPATNGIVSSNSITSDPNSQIQVQQVPAQVYMQPQQQQQYLHPGTHYLQQTATGQVQVPSYYPVYAPPAQPQYHQQVDQQYSMYVMPVQQTQQYNMTIQPNVPDSNVASDSSYPQNSSVVTPSAAKPTLVQVQPNQYQQQFVSVSQMPYASQSPAPTLNYAYEYAQPTHEQVFYTQNPASQLPPPPQYQTMTPATAMYLSQASVQQSADNANQQIR</sequence>
<accession>A0AAD8MYD2</accession>
<gene>
    <name evidence="3" type="ORF">POM88_016351</name>
</gene>
<evidence type="ECO:0000259" key="2">
    <source>
        <dbReference type="PROSITE" id="PS51745"/>
    </source>
</evidence>
<feature type="region of interest" description="Disordered" evidence="1">
    <location>
        <begin position="330"/>
        <end position="423"/>
    </location>
</feature>
<proteinExistence type="predicted"/>
<name>A0AAD8MYD2_9APIA</name>
<evidence type="ECO:0000313" key="4">
    <source>
        <dbReference type="Proteomes" id="UP001237642"/>
    </source>
</evidence>